<dbReference type="Proteomes" id="UP001341281">
    <property type="component" value="Chromosome 07"/>
</dbReference>
<proteinExistence type="predicted"/>
<dbReference type="EMBL" id="CP144751">
    <property type="protein sequence ID" value="WVZ83174.1"/>
    <property type="molecule type" value="Genomic_DNA"/>
</dbReference>
<organism evidence="1 2">
    <name type="scientific">Paspalum notatum var. saurae</name>
    <dbReference type="NCBI Taxonomy" id="547442"/>
    <lineage>
        <taxon>Eukaryota</taxon>
        <taxon>Viridiplantae</taxon>
        <taxon>Streptophyta</taxon>
        <taxon>Embryophyta</taxon>
        <taxon>Tracheophyta</taxon>
        <taxon>Spermatophyta</taxon>
        <taxon>Magnoliopsida</taxon>
        <taxon>Liliopsida</taxon>
        <taxon>Poales</taxon>
        <taxon>Poaceae</taxon>
        <taxon>PACMAD clade</taxon>
        <taxon>Panicoideae</taxon>
        <taxon>Andropogonodae</taxon>
        <taxon>Paspaleae</taxon>
        <taxon>Paspalinae</taxon>
        <taxon>Paspalum</taxon>
    </lineage>
</organism>
<sequence>MSARRASPLAIAATRAHKPCLLHTHPLLRPRPSCAACASIALLSSIVQVFHDRDCLHHELSQQCTHFPSTNCVLTEMSLDGLSPKLTNICNIIKVMIMLP</sequence>
<keyword evidence="2" id="KW-1185">Reference proteome</keyword>
<dbReference type="EMBL" id="CP144751">
    <property type="protein sequence ID" value="WVZ83173.1"/>
    <property type="molecule type" value="Genomic_DNA"/>
</dbReference>
<protein>
    <submittedName>
        <fullName evidence="1">Uncharacterized protein</fullName>
    </submittedName>
</protein>
<name>A0AAQ3X205_PASNO</name>
<dbReference type="AlphaFoldDB" id="A0AAQ3X205"/>
<accession>A0AAQ3X205</accession>
<evidence type="ECO:0000313" key="2">
    <source>
        <dbReference type="Proteomes" id="UP001341281"/>
    </source>
</evidence>
<reference evidence="1 2" key="1">
    <citation type="submission" date="2024-02" db="EMBL/GenBank/DDBJ databases">
        <title>High-quality chromosome-scale genome assembly of Pensacola bahiagrass (Paspalum notatum Flugge var. saurae).</title>
        <authorList>
            <person name="Vega J.M."/>
            <person name="Podio M."/>
            <person name="Orjuela J."/>
            <person name="Siena L.A."/>
            <person name="Pessino S.C."/>
            <person name="Combes M.C."/>
            <person name="Mariac C."/>
            <person name="Albertini E."/>
            <person name="Pupilli F."/>
            <person name="Ortiz J.P.A."/>
            <person name="Leblanc O."/>
        </authorList>
    </citation>
    <scope>NUCLEOTIDE SEQUENCE [LARGE SCALE GENOMIC DNA]</scope>
    <source>
        <strain evidence="1">R1</strain>
        <tissue evidence="1">Leaf</tissue>
    </source>
</reference>
<evidence type="ECO:0000313" key="1">
    <source>
        <dbReference type="EMBL" id="WVZ83173.1"/>
    </source>
</evidence>
<gene>
    <name evidence="1" type="ORF">U9M48_030346</name>
</gene>